<name>A0A1G9YNQ8_9SPHI</name>
<keyword evidence="1" id="KW-0812">Transmembrane</keyword>
<keyword evidence="3" id="KW-1185">Reference proteome</keyword>
<proteinExistence type="predicted"/>
<sequence length="52" mass="6366">MRFKPVFKLLFGIKEKNRINPMGPYLILVWNPLFQILTILWQKPIHPFLKMR</sequence>
<keyword evidence="1" id="KW-0472">Membrane</keyword>
<gene>
    <name evidence="2" type="ORF">SAMN05421820_106182</name>
</gene>
<feature type="transmembrane region" description="Helical" evidence="1">
    <location>
        <begin position="21"/>
        <end position="41"/>
    </location>
</feature>
<accession>A0A1G9YNQ8</accession>
<evidence type="ECO:0000256" key="1">
    <source>
        <dbReference type="SAM" id="Phobius"/>
    </source>
</evidence>
<protein>
    <submittedName>
        <fullName evidence="2">Uncharacterized protein</fullName>
    </submittedName>
</protein>
<evidence type="ECO:0000313" key="2">
    <source>
        <dbReference type="EMBL" id="SDN10680.1"/>
    </source>
</evidence>
<dbReference type="Proteomes" id="UP000183200">
    <property type="component" value="Unassembled WGS sequence"/>
</dbReference>
<dbReference type="EMBL" id="FNGY01000006">
    <property type="protein sequence ID" value="SDN10680.1"/>
    <property type="molecule type" value="Genomic_DNA"/>
</dbReference>
<organism evidence="2 3">
    <name type="scientific">Pedobacter steynii</name>
    <dbReference type="NCBI Taxonomy" id="430522"/>
    <lineage>
        <taxon>Bacteria</taxon>
        <taxon>Pseudomonadati</taxon>
        <taxon>Bacteroidota</taxon>
        <taxon>Sphingobacteriia</taxon>
        <taxon>Sphingobacteriales</taxon>
        <taxon>Sphingobacteriaceae</taxon>
        <taxon>Pedobacter</taxon>
    </lineage>
</organism>
<reference evidence="3" key="1">
    <citation type="submission" date="2016-10" db="EMBL/GenBank/DDBJ databases">
        <authorList>
            <person name="Varghese N."/>
            <person name="Submissions S."/>
        </authorList>
    </citation>
    <scope>NUCLEOTIDE SEQUENCE [LARGE SCALE GENOMIC DNA]</scope>
    <source>
        <strain evidence="3">DSM 19110</strain>
    </source>
</reference>
<dbReference type="AlphaFoldDB" id="A0A1G9YNQ8"/>
<keyword evidence="1" id="KW-1133">Transmembrane helix</keyword>
<evidence type="ECO:0000313" key="3">
    <source>
        <dbReference type="Proteomes" id="UP000183200"/>
    </source>
</evidence>